<keyword evidence="4" id="KW-1185">Reference proteome</keyword>
<name>A0A1Z3HHR1_9CYAN</name>
<dbReference type="KEGG" id="hhg:XM38_007820"/>
<keyword evidence="2" id="KW-1133">Transmembrane helix</keyword>
<feature type="transmembrane region" description="Helical" evidence="2">
    <location>
        <begin position="98"/>
        <end position="122"/>
    </location>
</feature>
<proteinExistence type="predicted"/>
<sequence length="178" mass="20367">MAWLSSNPQQTHQGRERSGAEPVRLSLTNQYLCPVCRHGHIHALVLMESFSCDFCRHMFAANLSEQTIHMVDGTQPTGWRWNGRTWKSLRQGDLDMTLMVWIVGILLIIAPVGLISVSAYMFPPLDEALAWPIAWAIITLLTHMTLVVWLLAEHYQVSTYIAIKVRLRQLIERFQAIT</sequence>
<evidence type="ECO:0000256" key="2">
    <source>
        <dbReference type="SAM" id="Phobius"/>
    </source>
</evidence>
<dbReference type="AlphaFoldDB" id="A0A1Z3HHR1"/>
<evidence type="ECO:0000256" key="1">
    <source>
        <dbReference type="SAM" id="MobiDB-lite"/>
    </source>
</evidence>
<gene>
    <name evidence="3" type="ORF">XM38_007820</name>
</gene>
<feature type="transmembrane region" description="Helical" evidence="2">
    <location>
        <begin position="128"/>
        <end position="152"/>
    </location>
</feature>
<reference evidence="3 4" key="1">
    <citation type="journal article" date="2016" name="Biochim. Biophys. Acta">
        <title>Characterization of red-shifted phycobilisomes isolated from the chlorophyll f-containing cyanobacterium Halomicronema hongdechloris.</title>
        <authorList>
            <person name="Li Y."/>
            <person name="Lin Y."/>
            <person name="Garvey C.J."/>
            <person name="Birch D."/>
            <person name="Corkery R.W."/>
            <person name="Loughlin P.C."/>
            <person name="Scheer H."/>
            <person name="Willows R.D."/>
            <person name="Chen M."/>
        </authorList>
    </citation>
    <scope>NUCLEOTIDE SEQUENCE [LARGE SCALE GENOMIC DNA]</scope>
    <source>
        <strain evidence="3 4">C2206</strain>
    </source>
</reference>
<feature type="region of interest" description="Disordered" evidence="1">
    <location>
        <begin position="1"/>
        <end position="21"/>
    </location>
</feature>
<keyword evidence="2" id="KW-0812">Transmembrane</keyword>
<dbReference type="EMBL" id="CP021983">
    <property type="protein sequence ID" value="ASC69852.1"/>
    <property type="molecule type" value="Genomic_DNA"/>
</dbReference>
<evidence type="ECO:0000313" key="3">
    <source>
        <dbReference type="EMBL" id="ASC69852.1"/>
    </source>
</evidence>
<protein>
    <submittedName>
        <fullName evidence="3">Uncharacterized protein</fullName>
    </submittedName>
</protein>
<organism evidence="3 4">
    <name type="scientific">Halomicronema hongdechloris C2206</name>
    <dbReference type="NCBI Taxonomy" id="1641165"/>
    <lineage>
        <taxon>Bacteria</taxon>
        <taxon>Bacillati</taxon>
        <taxon>Cyanobacteriota</taxon>
        <taxon>Cyanophyceae</taxon>
        <taxon>Nodosilineales</taxon>
        <taxon>Nodosilineaceae</taxon>
        <taxon>Halomicronema</taxon>
    </lineage>
</organism>
<evidence type="ECO:0000313" key="4">
    <source>
        <dbReference type="Proteomes" id="UP000191901"/>
    </source>
</evidence>
<accession>A0A1Z3HHR1</accession>
<feature type="compositionally biased region" description="Polar residues" evidence="1">
    <location>
        <begin position="1"/>
        <end position="12"/>
    </location>
</feature>
<keyword evidence="2" id="KW-0472">Membrane</keyword>
<dbReference type="Proteomes" id="UP000191901">
    <property type="component" value="Chromosome"/>
</dbReference>